<dbReference type="EMBL" id="NOKQ01000196">
    <property type="protein sequence ID" value="OZS78488.1"/>
    <property type="molecule type" value="Genomic_DNA"/>
</dbReference>
<keyword evidence="3" id="KW-1185">Reference proteome</keyword>
<evidence type="ECO:0000259" key="1">
    <source>
        <dbReference type="Pfam" id="PF18733"/>
    </source>
</evidence>
<evidence type="ECO:0000313" key="2">
    <source>
        <dbReference type="EMBL" id="OZS78488.1"/>
    </source>
</evidence>
<dbReference type="Pfam" id="PF18733">
    <property type="entry name" value="HEPN_LA2681"/>
    <property type="match status" value="1"/>
</dbReference>
<dbReference type="Proteomes" id="UP000217065">
    <property type="component" value="Unassembled WGS sequence"/>
</dbReference>
<dbReference type="OrthoDB" id="2421765at2"/>
<reference evidence="2 3" key="1">
    <citation type="submission" date="2017-07" db="EMBL/GenBank/DDBJ databases">
        <title>Tetzosporium hominis gen.nov. sp.nov.</title>
        <authorList>
            <person name="Tetz G."/>
            <person name="Tetz V."/>
        </authorList>
    </citation>
    <scope>NUCLEOTIDE SEQUENCE [LARGE SCALE GENOMIC DNA]</scope>
    <source>
        <strain evidence="2 3">VT-49</strain>
    </source>
</reference>
<feature type="domain" description="LA2681-like HEPN" evidence="1">
    <location>
        <begin position="273"/>
        <end position="496"/>
    </location>
</feature>
<gene>
    <name evidence="2" type="ORF">CF394_06955</name>
</gene>
<accession>A0A264W4F8</accession>
<name>A0A264W4F8_9BACL</name>
<dbReference type="RefSeq" id="WP_094942526.1">
    <property type="nucleotide sequence ID" value="NZ_NOKQ01000196.1"/>
</dbReference>
<proteinExistence type="predicted"/>
<protein>
    <recommendedName>
        <fullName evidence="1">LA2681-like HEPN domain-containing protein</fullName>
    </recommendedName>
</protein>
<comment type="caution">
    <text evidence="2">The sequence shown here is derived from an EMBL/GenBank/DDBJ whole genome shotgun (WGS) entry which is preliminary data.</text>
</comment>
<dbReference type="InterPro" id="IPR040826">
    <property type="entry name" value="HEPN_LA2681"/>
</dbReference>
<sequence>MINEDVHTVGLFADKAFDERDTDTLHRIAEDCLNWVESGDYNLLEKGILAYHGATSYSNYIHLKYKGALSYSEDKNNEQEFEMCLLLFRLSIENLTTYQEREDLKEDSEEFQYVSIYLLMSYTNYANLLNTCGRIIKALSYLKIGVGRDFPMAIGNFAGFLMDYAAFDYDSGHQTVFANESYQLLSEVLEFEKVEPEAYEHYEGLIERLKKWYPLEFLEEPYEFEEYSLGDSEEEINYRNWCLENTLFLNTLNDAFPYTVSANDILHLPNIVTKIDEGPKYHGLFNQIKQEYVSARFMVYDALSSQGAHFSDKDVHLVNTLDYPTYGISIEKMKYSYRSLYSLFDRIAFFINEYFGIGIKDRDVSYRSIWQGRINKGKNSYNLNVNLKSKMTDEKTFNIPLIGLYWLCKDIGKQKVKHHYIEPAIEHISKIRHHLEHRYLKVHDSLFYPITRESQAEREDPLAYSITVDEFKDAVMKLLTYVREGIILLTMAVHLEEQFKRKNEDSDKRVMPMNMDRYDDDWKQLF</sequence>
<dbReference type="AlphaFoldDB" id="A0A264W4F8"/>
<organism evidence="2 3">
    <name type="scientific">Tetzosporium hominis</name>
    <dbReference type="NCBI Taxonomy" id="2020506"/>
    <lineage>
        <taxon>Bacteria</taxon>
        <taxon>Bacillati</taxon>
        <taxon>Bacillota</taxon>
        <taxon>Bacilli</taxon>
        <taxon>Bacillales</taxon>
        <taxon>Caryophanaceae</taxon>
        <taxon>Tetzosporium</taxon>
    </lineage>
</organism>
<evidence type="ECO:0000313" key="3">
    <source>
        <dbReference type="Proteomes" id="UP000217065"/>
    </source>
</evidence>